<keyword evidence="1" id="KW-0596">Phosphopantetheine</keyword>
<dbReference type="Gene3D" id="3.30.559.30">
    <property type="entry name" value="Nonribosomal peptide synthetase, condensation domain"/>
    <property type="match status" value="1"/>
</dbReference>
<dbReference type="NCBIfam" id="TIGR01733">
    <property type="entry name" value="AA-adenyl-dom"/>
    <property type="match status" value="1"/>
</dbReference>
<proteinExistence type="predicted"/>
<dbReference type="Pfam" id="PF00501">
    <property type="entry name" value="AMP-binding"/>
    <property type="match status" value="1"/>
</dbReference>
<dbReference type="SUPFAM" id="SSF56801">
    <property type="entry name" value="Acetyl-CoA synthetase-like"/>
    <property type="match status" value="1"/>
</dbReference>
<dbReference type="Gene3D" id="3.40.50.980">
    <property type="match status" value="2"/>
</dbReference>
<dbReference type="Pfam" id="PF00550">
    <property type="entry name" value="PP-binding"/>
    <property type="match status" value="1"/>
</dbReference>
<dbReference type="InterPro" id="IPR020845">
    <property type="entry name" value="AMP-binding_CS"/>
</dbReference>
<name>A0AAV5NUG4_9VIBR</name>
<dbReference type="SMART" id="SM00823">
    <property type="entry name" value="PKS_PP"/>
    <property type="match status" value="1"/>
</dbReference>
<evidence type="ECO:0000256" key="2">
    <source>
        <dbReference type="ARBA" id="ARBA00022553"/>
    </source>
</evidence>
<dbReference type="GO" id="GO:0044550">
    <property type="term" value="P:secondary metabolite biosynthetic process"/>
    <property type="evidence" value="ECO:0007669"/>
    <property type="project" value="TreeGrafter"/>
</dbReference>
<dbReference type="SUPFAM" id="SSF47336">
    <property type="entry name" value="ACP-like"/>
    <property type="match status" value="1"/>
</dbReference>
<organism evidence="5 6">
    <name type="scientific">Vibrio penaeicida</name>
    <dbReference type="NCBI Taxonomy" id="104609"/>
    <lineage>
        <taxon>Bacteria</taxon>
        <taxon>Pseudomonadati</taxon>
        <taxon>Pseudomonadota</taxon>
        <taxon>Gammaproteobacteria</taxon>
        <taxon>Vibrionales</taxon>
        <taxon>Vibrionaceae</taxon>
        <taxon>Vibrio</taxon>
    </lineage>
</organism>
<dbReference type="GO" id="GO:0043041">
    <property type="term" value="P:amino acid activation for nonribosomal peptide biosynthetic process"/>
    <property type="evidence" value="ECO:0007669"/>
    <property type="project" value="TreeGrafter"/>
</dbReference>
<dbReference type="InterPro" id="IPR023213">
    <property type="entry name" value="CAT-like_dom_sf"/>
</dbReference>
<feature type="compositionally biased region" description="Basic residues" evidence="3">
    <location>
        <begin position="1031"/>
        <end position="1042"/>
    </location>
</feature>
<dbReference type="SUPFAM" id="SSF52777">
    <property type="entry name" value="CoA-dependent acyltransferases"/>
    <property type="match status" value="2"/>
</dbReference>
<dbReference type="PANTHER" id="PTHR45527:SF1">
    <property type="entry name" value="FATTY ACID SYNTHASE"/>
    <property type="match status" value="1"/>
</dbReference>
<sequence length="1048" mass="120317">MSILTSSLRIEEKEIFDAHHNIPTSPRYNLGAREEIKGDLDVERYLESVSSIISEEEAFSYRFIEDSSGTYKERLINENYWDIETFDLSQLSESDLKKEVERISNEIILTPFELQSPPLYRLRVLSCSFDRFFLIHAWHHIIMDGKGFNLFHQRVNEQYNGIESPFKKVASDDVECKVSRYWNSERRRKDEVYWKDFVRKPLDFLRPNNRLPSLNPTQRKQCKLSRELWEKLESKSESNIQFYLMLAIQLCFSDSLGRKGITFGIPTHRRTDAKSKNEIAHFAGLSLVKSQVQPSDSIKDALKKLKEHSKKSYKHQRYPLANLIRELAFKTNQQNQFYDVLFSFETMPFYCNYGDSNGKIYGLCNQNELSPVSIYYRKNNRQEPPVIDIKINKDYFNHVESDTLTHRFLSILTYLSSSDESTTIRDIPILSKDEIRKYSQLKKTIEPHSNLFDKIDYHSDKTPNKTAVIDCNGHSYSYQKLSQDIRVVASNLQSLGITTNSRVALYFSRNYEMLVLMLATNWLGASYTPVSLDQPAVRASFIFEQLDPTVIVTDSEPCPSSAESTYHYSQFFEQNTRNESDRYRGTYRAYILFTSGSTGQPKGVSISNTARDHFLNAVCKKLSLDNTCIIPSLASASFDISILEMFAPIFVGAKTLLLKEKTQSSARQLAKLLNLHSPTHIQATPTAWLMLLETDWTPSPNSVAIIGGEAVPQELIKSLQNAGMKCWNAYGPTESTVWVMLHEIETLSCTDPITPIGGLLDGCQAYVYDEHQRLLPPHALGELILSGKTLAEDYFKQREKTKEAFFVNQRGERCYRTGDIVRLRDDGNFDFIGRKDNQCKIDGYRIELGEIENVILSHSKVSRAAVLVVTKNQNKQLIGFISNHSFDDEFKKHLESSLPNHMIPKEFIRVWDWPSNTSGKTDRNALINLYKAMPKHPTQKVNSSKNADTSLVERCWETILGHLSDPHMNFFDAGGNSYKALMLQKQIESELGCTLSDTFVFENPTLETMKKVISDQRNVSPTHSTSTVPVKSKRRPTSRRTQRIKEES</sequence>
<feature type="domain" description="Carrier" evidence="4">
    <location>
        <begin position="943"/>
        <end position="1017"/>
    </location>
</feature>
<dbReference type="InterPro" id="IPR000873">
    <property type="entry name" value="AMP-dep_synth/lig_dom"/>
</dbReference>
<dbReference type="CDD" id="cd05930">
    <property type="entry name" value="A_NRPS"/>
    <property type="match status" value="1"/>
</dbReference>
<keyword evidence="6" id="KW-1185">Reference proteome</keyword>
<gene>
    <name evidence="5" type="ORF">GCM10007932_36060</name>
</gene>
<dbReference type="Pfam" id="PF00668">
    <property type="entry name" value="Condensation"/>
    <property type="match status" value="1"/>
</dbReference>
<dbReference type="InterPro" id="IPR009081">
    <property type="entry name" value="PP-bd_ACP"/>
</dbReference>
<dbReference type="PANTHER" id="PTHR45527">
    <property type="entry name" value="NONRIBOSOMAL PEPTIDE SYNTHETASE"/>
    <property type="match status" value="1"/>
</dbReference>
<keyword evidence="2" id="KW-0597">Phosphoprotein</keyword>
<dbReference type="AlphaFoldDB" id="A0AAV5NUG4"/>
<dbReference type="Gene3D" id="1.10.1200.10">
    <property type="entry name" value="ACP-like"/>
    <property type="match status" value="1"/>
</dbReference>
<reference evidence="6" key="1">
    <citation type="journal article" date="2019" name="Int. J. Syst. Evol. Microbiol.">
        <title>The Global Catalogue of Microorganisms (GCM) 10K type strain sequencing project: providing services to taxonomists for standard genome sequencing and annotation.</title>
        <authorList>
            <consortium name="The Broad Institute Genomics Platform"/>
            <consortium name="The Broad Institute Genome Sequencing Center for Infectious Disease"/>
            <person name="Wu L."/>
            <person name="Ma J."/>
        </authorList>
    </citation>
    <scope>NUCLEOTIDE SEQUENCE [LARGE SCALE GENOMIC DNA]</scope>
    <source>
        <strain evidence="6">NBRC 15640</strain>
    </source>
</reference>
<dbReference type="PROSITE" id="PS50075">
    <property type="entry name" value="CARRIER"/>
    <property type="match status" value="1"/>
</dbReference>
<dbReference type="PROSITE" id="PS00455">
    <property type="entry name" value="AMP_BINDING"/>
    <property type="match status" value="1"/>
</dbReference>
<dbReference type="EMBL" id="BSNX01000055">
    <property type="protein sequence ID" value="GLQ74245.1"/>
    <property type="molecule type" value="Genomic_DNA"/>
</dbReference>
<comment type="caution">
    <text evidence="5">The sequence shown here is derived from an EMBL/GenBank/DDBJ whole genome shotgun (WGS) entry which is preliminary data.</text>
</comment>
<feature type="compositionally biased region" description="Polar residues" evidence="3">
    <location>
        <begin position="1015"/>
        <end position="1029"/>
    </location>
</feature>
<accession>A0AAV5NUG4</accession>
<dbReference type="GO" id="GO:0005737">
    <property type="term" value="C:cytoplasm"/>
    <property type="evidence" value="ECO:0007669"/>
    <property type="project" value="TreeGrafter"/>
</dbReference>
<dbReference type="RefSeq" id="WP_224055799.1">
    <property type="nucleotide sequence ID" value="NZ_AP025148.1"/>
</dbReference>
<feature type="region of interest" description="Disordered" evidence="3">
    <location>
        <begin position="1013"/>
        <end position="1048"/>
    </location>
</feature>
<dbReference type="GO" id="GO:0003824">
    <property type="term" value="F:catalytic activity"/>
    <property type="evidence" value="ECO:0007669"/>
    <property type="project" value="InterPro"/>
</dbReference>
<dbReference type="InterPro" id="IPR036736">
    <property type="entry name" value="ACP-like_sf"/>
</dbReference>
<dbReference type="Pfam" id="PF13193">
    <property type="entry name" value="AMP-binding_C"/>
    <property type="match status" value="1"/>
</dbReference>
<dbReference type="Gene3D" id="2.30.38.10">
    <property type="entry name" value="Luciferase, Domain 3"/>
    <property type="match status" value="1"/>
</dbReference>
<dbReference type="Proteomes" id="UP001156690">
    <property type="component" value="Unassembled WGS sequence"/>
</dbReference>
<evidence type="ECO:0000313" key="5">
    <source>
        <dbReference type="EMBL" id="GLQ74245.1"/>
    </source>
</evidence>
<dbReference type="InterPro" id="IPR025110">
    <property type="entry name" value="AMP-bd_C"/>
</dbReference>
<evidence type="ECO:0000313" key="6">
    <source>
        <dbReference type="Proteomes" id="UP001156690"/>
    </source>
</evidence>
<dbReference type="Gene3D" id="3.30.559.10">
    <property type="entry name" value="Chloramphenicol acetyltransferase-like domain"/>
    <property type="match status" value="1"/>
</dbReference>
<dbReference type="Gene3D" id="3.30.300.30">
    <property type="match status" value="1"/>
</dbReference>
<dbReference type="InterPro" id="IPR020806">
    <property type="entry name" value="PKS_PP-bd"/>
</dbReference>
<dbReference type="InterPro" id="IPR001242">
    <property type="entry name" value="Condensation_dom"/>
</dbReference>
<dbReference type="InterPro" id="IPR045851">
    <property type="entry name" value="AMP-bd_C_sf"/>
</dbReference>
<protein>
    <recommendedName>
        <fullName evidence="4">Carrier domain-containing protein</fullName>
    </recommendedName>
</protein>
<evidence type="ECO:0000259" key="4">
    <source>
        <dbReference type="PROSITE" id="PS50075"/>
    </source>
</evidence>
<evidence type="ECO:0000256" key="3">
    <source>
        <dbReference type="SAM" id="MobiDB-lite"/>
    </source>
</evidence>
<dbReference type="InterPro" id="IPR010071">
    <property type="entry name" value="AA_adenyl_dom"/>
</dbReference>
<evidence type="ECO:0000256" key="1">
    <source>
        <dbReference type="ARBA" id="ARBA00022450"/>
    </source>
</evidence>
<dbReference type="GO" id="GO:0031177">
    <property type="term" value="F:phosphopantetheine binding"/>
    <property type="evidence" value="ECO:0007669"/>
    <property type="project" value="InterPro"/>
</dbReference>